<feature type="domain" description="SLH" evidence="3">
    <location>
        <begin position="365"/>
        <end position="428"/>
    </location>
</feature>
<dbReference type="SUPFAM" id="SSF53187">
    <property type="entry name" value="Zn-dependent exopeptidases"/>
    <property type="match status" value="1"/>
</dbReference>
<dbReference type="EMBL" id="MYFO01000031">
    <property type="protein sequence ID" value="TFE84812.1"/>
    <property type="molecule type" value="Genomic_DNA"/>
</dbReference>
<proteinExistence type="predicted"/>
<evidence type="ECO:0000256" key="2">
    <source>
        <dbReference type="SAM" id="SignalP"/>
    </source>
</evidence>
<reference evidence="4 5" key="1">
    <citation type="submission" date="2017-03" db="EMBL/GenBank/DDBJ databases">
        <title>Isolation of Levoglucosan Utilizing Bacteria.</title>
        <authorList>
            <person name="Arya A.S."/>
        </authorList>
    </citation>
    <scope>NUCLEOTIDE SEQUENCE [LARGE SCALE GENOMIC DNA]</scope>
    <source>
        <strain evidence="4 5">MEC069</strain>
    </source>
</reference>
<gene>
    <name evidence="4" type="ORF">B5M42_19090</name>
</gene>
<dbReference type="CDD" id="cd02696">
    <property type="entry name" value="MurNAc-LAA"/>
    <property type="match status" value="1"/>
</dbReference>
<comment type="caution">
    <text evidence="4">The sequence shown here is derived from an EMBL/GenBank/DDBJ whole genome shotgun (WGS) entry which is preliminary data.</text>
</comment>
<dbReference type="GO" id="GO:0030288">
    <property type="term" value="C:outer membrane-bounded periplasmic space"/>
    <property type="evidence" value="ECO:0007669"/>
    <property type="project" value="TreeGrafter"/>
</dbReference>
<dbReference type="AlphaFoldDB" id="A0A4Y8PUX5"/>
<dbReference type="Proteomes" id="UP000298246">
    <property type="component" value="Unassembled WGS sequence"/>
</dbReference>
<dbReference type="Pfam" id="PF00395">
    <property type="entry name" value="SLH"/>
    <property type="match status" value="3"/>
</dbReference>
<accession>A0A4Y8PUX5</accession>
<dbReference type="PANTHER" id="PTHR30404">
    <property type="entry name" value="N-ACETYLMURAMOYL-L-ALANINE AMIDASE"/>
    <property type="match status" value="1"/>
</dbReference>
<feature type="domain" description="SLH" evidence="3">
    <location>
        <begin position="430"/>
        <end position="488"/>
    </location>
</feature>
<dbReference type="InterPro" id="IPR002508">
    <property type="entry name" value="MurNAc-LAA_cat"/>
</dbReference>
<dbReference type="PANTHER" id="PTHR30404:SF0">
    <property type="entry name" value="N-ACETYLMURAMOYL-L-ALANINE AMIDASE AMIC"/>
    <property type="match status" value="1"/>
</dbReference>
<dbReference type="SMART" id="SM00646">
    <property type="entry name" value="Ami_3"/>
    <property type="match status" value="1"/>
</dbReference>
<sequence>MPTFKKLLALTLLLTLAFPYDALAYKVVVDAGHGGSDPGAIGVNGLQEKAVNLDIAAKLGSELASRGYEVVMSRSDDHYISLADRVAFTNAQNADLFVSIHANSHTRSDIQGSMVLYYDNAYPQSDYPASDTMQVMTPYSKQLAQDVLTSLVGAAGTRNLGLTPSAVYVTRMGTIPSILVETAFLSNWSDASLLADDAVRTRMAIAIERGIEAFTPPVFVDTIGHWAREAIMRLHDLGWVEGANNRYAPDRALTRAEFVTLMDRAFDFDALGCTGAAATVTGAVYGCAAAADAADVPADAATGRAAASTAASGSVSLAVDAAGSGAGADAASDAARGQAAARAATAAKGSTGSGTAAPAKASAGNEAGYRDLPAAHWASAAMLQAGRLGLLEGYPDGTIRPDQPITRAEVAVLFARLLAAAQPGTHAPTASGAFVDVPAGHWAAGAVRALQAQGLISGVTDTLFEPEAPMTRAEMAALLDRYAAATGR</sequence>
<dbReference type="Gene3D" id="3.40.630.40">
    <property type="entry name" value="Zn-dependent exopeptidases"/>
    <property type="match status" value="1"/>
</dbReference>
<keyword evidence="5" id="KW-1185">Reference proteome</keyword>
<dbReference type="PROSITE" id="PS51272">
    <property type="entry name" value="SLH"/>
    <property type="match status" value="3"/>
</dbReference>
<name>A0A4Y8PUX5_9BACL</name>
<keyword evidence="2" id="KW-0732">Signal</keyword>
<dbReference type="GO" id="GO:0008745">
    <property type="term" value="F:N-acetylmuramoyl-L-alanine amidase activity"/>
    <property type="evidence" value="ECO:0007669"/>
    <property type="project" value="InterPro"/>
</dbReference>
<evidence type="ECO:0000256" key="1">
    <source>
        <dbReference type="ARBA" id="ARBA00022801"/>
    </source>
</evidence>
<dbReference type="GO" id="GO:0009253">
    <property type="term" value="P:peptidoglycan catabolic process"/>
    <property type="evidence" value="ECO:0007669"/>
    <property type="project" value="InterPro"/>
</dbReference>
<organism evidence="4 5">
    <name type="scientific">Paenibacillus athensensis</name>
    <dbReference type="NCBI Taxonomy" id="1967502"/>
    <lineage>
        <taxon>Bacteria</taxon>
        <taxon>Bacillati</taxon>
        <taxon>Bacillota</taxon>
        <taxon>Bacilli</taxon>
        <taxon>Bacillales</taxon>
        <taxon>Paenibacillaceae</taxon>
        <taxon>Paenibacillus</taxon>
    </lineage>
</organism>
<dbReference type="InterPro" id="IPR001119">
    <property type="entry name" value="SLH_dom"/>
</dbReference>
<dbReference type="Pfam" id="PF01520">
    <property type="entry name" value="Amidase_3"/>
    <property type="match status" value="1"/>
</dbReference>
<keyword evidence="1" id="KW-0378">Hydrolase</keyword>
<feature type="signal peptide" evidence="2">
    <location>
        <begin position="1"/>
        <end position="24"/>
    </location>
</feature>
<evidence type="ECO:0000313" key="4">
    <source>
        <dbReference type="EMBL" id="TFE84812.1"/>
    </source>
</evidence>
<feature type="domain" description="SLH" evidence="3">
    <location>
        <begin position="214"/>
        <end position="276"/>
    </location>
</feature>
<dbReference type="RefSeq" id="WP_134755723.1">
    <property type="nucleotide sequence ID" value="NZ_MYFO02000002.1"/>
</dbReference>
<dbReference type="InterPro" id="IPR050695">
    <property type="entry name" value="N-acetylmuramoyl_amidase_3"/>
</dbReference>
<evidence type="ECO:0000259" key="3">
    <source>
        <dbReference type="PROSITE" id="PS51272"/>
    </source>
</evidence>
<evidence type="ECO:0000313" key="5">
    <source>
        <dbReference type="Proteomes" id="UP000298246"/>
    </source>
</evidence>
<dbReference type="OrthoDB" id="9763643at2"/>
<protein>
    <recommendedName>
        <fullName evidence="3">SLH domain-containing protein</fullName>
    </recommendedName>
</protein>
<feature type="chain" id="PRO_5039674330" description="SLH domain-containing protein" evidence="2">
    <location>
        <begin position="25"/>
        <end position="488"/>
    </location>
</feature>